<dbReference type="PANTHER" id="PTHR11071:SF561">
    <property type="entry name" value="PEPTIDYL-PROLYL CIS-TRANS ISOMERASE D-RELATED"/>
    <property type="match status" value="1"/>
</dbReference>
<proteinExistence type="predicted"/>
<dbReference type="GeneID" id="106115882"/>
<dbReference type="CDD" id="cd00317">
    <property type="entry name" value="cyclophilin"/>
    <property type="match status" value="1"/>
</dbReference>
<dbReference type="InterPro" id="IPR029000">
    <property type="entry name" value="Cyclophilin-like_dom_sf"/>
</dbReference>
<dbReference type="RefSeq" id="XP_013164960.1">
    <property type="nucleotide sequence ID" value="XM_013309506.1"/>
</dbReference>
<evidence type="ECO:0000259" key="2">
    <source>
        <dbReference type="PROSITE" id="PS50072"/>
    </source>
</evidence>
<reference evidence="3" key="1">
    <citation type="submission" date="2025-08" db="UniProtKB">
        <authorList>
            <consortium name="RefSeq"/>
        </authorList>
    </citation>
    <scope>IDENTIFICATION</scope>
</reference>
<dbReference type="Pfam" id="PF00160">
    <property type="entry name" value="Pro_isomerase"/>
    <property type="match status" value="1"/>
</dbReference>
<feature type="region of interest" description="Disordered" evidence="1">
    <location>
        <begin position="430"/>
        <end position="449"/>
    </location>
</feature>
<sequence>MPFDSQKTNNGFIKHPWQTTIKDQFVSFIKYGHNSVYNPHNKMKVKRDAAPTKFTIIGNRIAKEFIYCVKLVSGLYKYRRNDFEAPVIRGVSSVEWPQVWNDLKLQYGGLAYCITSDVAVIVNKTFLGGEKELKELIESKYSYHICPDYYKEAIGEFTKYVDNTGRPFVYMHFYIEGDDDISGTMIFMLYSDIVPKTCENFMRLCKTKKGGYAGTPVHRIIKDGWIQCGGFNLKSTHLDCENFIIPHDRRGVLCMANDGRHKECSTQFFVLLQPAPWMDQRYVAFGQLVDGEKTLQRIENVPTWYESPTIKITISHAGLLNLHCQELVVCKGIYEYIQNHIEDNYEIADYLREFIINTLYVELDDIALARQMEEQEGETEDRTNVRETKRFIRKKEDIEKQLKKGQSAKDDTESVSDELEDFFVEGYESTNPYNTEVGEEESGKPSSSFERPKQLFYFPLADVPYPEEISSTHDLKKFIKGHYCLESDLLKETPKKAAKQHVVSYASEIFQFVPTSESEDMSMSSLESDDEKEIRRYIKLNVDRVSFAGDVVRAIARGGGKLNLFEGARKSEIVAEDNVRRFRESSIERRLKEGRAKAAMDHRPSENQEKKVSIIVPDLPHAQMKIKRRPTGYPRGELIDKTILSKDSVIIPEEEEESVVSSLTGQPLDFRKVRIAPTVVSSVKSTSRQQPVTTAQTADSDSEVRRRSVLTRLMNDVTTMDQIGPTLKDYRPMAETKQGNILLTLSNNFDDKDEDERGRYIHPTYKIETASFDRVMNIQHGKKMVRKVSSDYVKTLGQIEQTVENSIRSIEFAKKRPSLSVAQYQKKNQLMRQSLKEIKVGIIF</sequence>
<accession>A0AAJ6Z3Z2</accession>
<dbReference type="PRINTS" id="PR00153">
    <property type="entry name" value="CSAPPISMRASE"/>
</dbReference>
<protein>
    <submittedName>
        <fullName evidence="3">Uncharacterized protein LOC106115882 isoform X1</fullName>
    </submittedName>
</protein>
<dbReference type="KEGG" id="pxu:106115882"/>
<dbReference type="GO" id="GO:0005737">
    <property type="term" value="C:cytoplasm"/>
    <property type="evidence" value="ECO:0007669"/>
    <property type="project" value="TreeGrafter"/>
</dbReference>
<organism evidence="3">
    <name type="scientific">Papilio xuthus</name>
    <name type="common">Asian swallowtail butterfly</name>
    <dbReference type="NCBI Taxonomy" id="66420"/>
    <lineage>
        <taxon>Eukaryota</taxon>
        <taxon>Metazoa</taxon>
        <taxon>Ecdysozoa</taxon>
        <taxon>Arthropoda</taxon>
        <taxon>Hexapoda</taxon>
        <taxon>Insecta</taxon>
        <taxon>Pterygota</taxon>
        <taxon>Neoptera</taxon>
        <taxon>Endopterygota</taxon>
        <taxon>Lepidoptera</taxon>
        <taxon>Glossata</taxon>
        <taxon>Ditrysia</taxon>
        <taxon>Papilionoidea</taxon>
        <taxon>Papilionidae</taxon>
        <taxon>Papilioninae</taxon>
        <taxon>Papilio</taxon>
    </lineage>
</organism>
<dbReference type="AlphaFoldDB" id="A0AAJ6Z3Z2"/>
<gene>
    <name evidence="3" type="primary">LOC106115882</name>
</gene>
<dbReference type="PROSITE" id="PS50072">
    <property type="entry name" value="CSA_PPIASE_2"/>
    <property type="match status" value="1"/>
</dbReference>
<dbReference type="PANTHER" id="PTHR11071">
    <property type="entry name" value="PEPTIDYL-PROLYL CIS-TRANS ISOMERASE"/>
    <property type="match status" value="1"/>
</dbReference>
<dbReference type="GO" id="GO:0003755">
    <property type="term" value="F:peptidyl-prolyl cis-trans isomerase activity"/>
    <property type="evidence" value="ECO:0007669"/>
    <property type="project" value="InterPro"/>
</dbReference>
<evidence type="ECO:0000313" key="3">
    <source>
        <dbReference type="RefSeq" id="XP_013164960.1"/>
    </source>
</evidence>
<evidence type="ECO:0000256" key="1">
    <source>
        <dbReference type="SAM" id="MobiDB-lite"/>
    </source>
</evidence>
<feature type="domain" description="PPIase cyclophilin-type" evidence="2">
    <location>
        <begin position="172"/>
        <end position="319"/>
    </location>
</feature>
<dbReference type="Gene3D" id="2.40.100.10">
    <property type="entry name" value="Cyclophilin-like"/>
    <property type="match status" value="1"/>
</dbReference>
<name>A0AAJ6Z3Z2_PAPXU</name>
<dbReference type="SUPFAM" id="SSF50891">
    <property type="entry name" value="Cyclophilin-like"/>
    <property type="match status" value="1"/>
</dbReference>
<dbReference type="InterPro" id="IPR002130">
    <property type="entry name" value="Cyclophilin-type_PPIase_dom"/>
</dbReference>
<dbReference type="Proteomes" id="UP000694872">
    <property type="component" value="Unplaced"/>
</dbReference>